<evidence type="ECO:0000313" key="2">
    <source>
        <dbReference type="Proteomes" id="UP000056419"/>
    </source>
</evidence>
<evidence type="ECO:0000313" key="1">
    <source>
        <dbReference type="EMBL" id="KWR51870.1"/>
    </source>
</evidence>
<keyword evidence="2" id="KW-1185">Reference proteome</keyword>
<reference evidence="1 2" key="1">
    <citation type="journal article" date="2016" name="BMC Genomics">
        <title>Type VI secretion systems of human gut Bacteroidales segregate into three genetic architectures, two of which are contained on mobile genetic elements.</title>
        <authorList>
            <person name="Coyne M.J."/>
            <person name="Roelofs K.G."/>
            <person name="Comstock L.E."/>
        </authorList>
    </citation>
    <scope>NUCLEOTIDE SEQUENCE [LARGE SCALE GENOMIC DNA]</scope>
    <source>
        <strain evidence="1 2">CL09T03C01</strain>
    </source>
</reference>
<name>A0A108T249_BACSE</name>
<dbReference type="AlphaFoldDB" id="A0A108T249"/>
<dbReference type="RefSeq" id="WP_060386634.1">
    <property type="nucleotide sequence ID" value="NZ_JADMRQ010000018.1"/>
</dbReference>
<dbReference type="PATRIC" id="fig|46506.5.peg.3347"/>
<sequence length="71" mass="8390">MKEQLIDERASIIANLRQLVESLVELNARTKAHVSSNKTDIKKLKKDNKELEKMKSRNSFFIRFFSLFFKS</sequence>
<proteinExistence type="predicted"/>
<dbReference type="STRING" id="46506.AA415_03111"/>
<gene>
    <name evidence="1" type="ORF">AA415_03111</name>
</gene>
<organism evidence="1 2">
    <name type="scientific">Bacteroides stercoris</name>
    <dbReference type="NCBI Taxonomy" id="46506"/>
    <lineage>
        <taxon>Bacteria</taxon>
        <taxon>Pseudomonadati</taxon>
        <taxon>Bacteroidota</taxon>
        <taxon>Bacteroidia</taxon>
        <taxon>Bacteroidales</taxon>
        <taxon>Bacteroidaceae</taxon>
        <taxon>Bacteroides</taxon>
    </lineage>
</organism>
<dbReference type="EMBL" id="LRGC01000027">
    <property type="protein sequence ID" value="KWR51870.1"/>
    <property type="molecule type" value="Genomic_DNA"/>
</dbReference>
<dbReference type="Proteomes" id="UP000056419">
    <property type="component" value="Unassembled WGS sequence"/>
</dbReference>
<accession>A0A108T249</accession>
<comment type="caution">
    <text evidence="1">The sequence shown here is derived from an EMBL/GenBank/DDBJ whole genome shotgun (WGS) entry which is preliminary data.</text>
</comment>
<protein>
    <submittedName>
        <fullName evidence="1">Uncharacterized protein</fullName>
    </submittedName>
</protein>